<evidence type="ECO:0000256" key="2">
    <source>
        <dbReference type="ARBA" id="ARBA00022475"/>
    </source>
</evidence>
<dbReference type="EMBL" id="NRJG01000046">
    <property type="protein sequence ID" value="RIY38960.1"/>
    <property type="molecule type" value="Genomic_DNA"/>
</dbReference>
<evidence type="ECO:0000256" key="9">
    <source>
        <dbReference type="SAM" id="MobiDB-lite"/>
    </source>
</evidence>
<comment type="similarity">
    <text evidence="7">Belongs to the YfgM family.</text>
</comment>
<dbReference type="AlphaFoldDB" id="A0A3A1YPS0"/>
<protein>
    <recommendedName>
        <fullName evidence="8">Ancillary SecYEG translocon subunit</fullName>
    </recommendedName>
</protein>
<dbReference type="InterPro" id="IPR026039">
    <property type="entry name" value="YfgM"/>
</dbReference>
<dbReference type="InterPro" id="IPR011990">
    <property type="entry name" value="TPR-like_helical_dom_sf"/>
</dbReference>
<dbReference type="PANTHER" id="PTHR38035">
    <property type="entry name" value="UPF0070 PROTEIN YFGM"/>
    <property type="match status" value="1"/>
</dbReference>
<evidence type="ECO:0000256" key="3">
    <source>
        <dbReference type="ARBA" id="ARBA00022692"/>
    </source>
</evidence>
<evidence type="ECO:0000256" key="6">
    <source>
        <dbReference type="ARBA" id="ARBA00023186"/>
    </source>
</evidence>
<gene>
    <name evidence="12" type="ORF">CKF58_03075</name>
</gene>
<dbReference type="Gene3D" id="1.25.40.10">
    <property type="entry name" value="Tetratricopeptide repeat domain"/>
    <property type="match status" value="1"/>
</dbReference>
<dbReference type="SUPFAM" id="SSF48452">
    <property type="entry name" value="TPR-like"/>
    <property type="match status" value="1"/>
</dbReference>
<sequence>MAYTTEEQDFASFMSKLRQLLPLILTAVFLGVATYSLISWWKNHAESQKVAEYQEYKRIMSIQNDGTTNDDVRSEMLLKYLNDHPKKALAAIGVINQVKYLSEGGKYEQALKLVSAIPDNNEFSPELVAITKAKLLLQVGRGEEGIPALDKVKNGPWYVDARALAGDIYFAALKYDQSYAEYNKAKSYLLNLTNHADANTNTAGLQEQLGFIQNRLNIVQSASKNGTSEATTSESTTEQTEQSAPASGN</sequence>
<evidence type="ECO:0000259" key="11">
    <source>
        <dbReference type="Pfam" id="PF09976"/>
    </source>
</evidence>
<accession>A0A3A1YPS0</accession>
<organism evidence="12 13">
    <name type="scientific">Psittacicella hinzii</name>
    <dbReference type="NCBI Taxonomy" id="2028575"/>
    <lineage>
        <taxon>Bacteria</taxon>
        <taxon>Pseudomonadati</taxon>
        <taxon>Pseudomonadota</taxon>
        <taxon>Gammaproteobacteria</taxon>
        <taxon>Pasteurellales</taxon>
        <taxon>Psittacicellaceae</taxon>
        <taxon>Psittacicella</taxon>
    </lineage>
</organism>
<feature type="transmembrane region" description="Helical" evidence="10">
    <location>
        <begin position="20"/>
        <end position="41"/>
    </location>
</feature>
<dbReference type="GO" id="GO:0005886">
    <property type="term" value="C:plasma membrane"/>
    <property type="evidence" value="ECO:0007669"/>
    <property type="project" value="UniProtKB-SubCell"/>
</dbReference>
<dbReference type="Proteomes" id="UP000265916">
    <property type="component" value="Unassembled WGS sequence"/>
</dbReference>
<feature type="domain" description="Ancillary SecYEG translocon subunit/Cell division coordinator CpoB TPR" evidence="11">
    <location>
        <begin position="23"/>
        <end position="187"/>
    </location>
</feature>
<keyword evidence="5 10" id="KW-0472">Membrane</keyword>
<dbReference type="InterPro" id="IPR018704">
    <property type="entry name" value="SecYEG/CpoB_TPR"/>
</dbReference>
<reference evidence="12 13" key="1">
    <citation type="submission" date="2017-08" db="EMBL/GenBank/DDBJ databases">
        <title>Reclassification of Bisgaard taxon 37 and 44.</title>
        <authorList>
            <person name="Christensen H."/>
        </authorList>
    </citation>
    <scope>NUCLEOTIDE SEQUENCE [LARGE SCALE GENOMIC DNA]</scope>
    <source>
        <strain evidence="12 13">111</strain>
    </source>
</reference>
<dbReference type="Pfam" id="PF09976">
    <property type="entry name" value="TPR_21"/>
    <property type="match status" value="1"/>
</dbReference>
<comment type="caution">
    <text evidence="12">The sequence shown here is derived from an EMBL/GenBank/DDBJ whole genome shotgun (WGS) entry which is preliminary data.</text>
</comment>
<keyword evidence="3 10" id="KW-0812">Transmembrane</keyword>
<evidence type="ECO:0000256" key="10">
    <source>
        <dbReference type="SAM" id="Phobius"/>
    </source>
</evidence>
<evidence type="ECO:0000313" key="13">
    <source>
        <dbReference type="Proteomes" id="UP000265916"/>
    </source>
</evidence>
<evidence type="ECO:0000256" key="8">
    <source>
        <dbReference type="ARBA" id="ARBA00024235"/>
    </source>
</evidence>
<comment type="subcellular location">
    <subcellularLocation>
        <location evidence="1">Cell membrane</location>
        <topology evidence="1">Single-pass type II membrane protein</topology>
    </subcellularLocation>
</comment>
<evidence type="ECO:0000313" key="12">
    <source>
        <dbReference type="EMBL" id="RIY38960.1"/>
    </source>
</evidence>
<evidence type="ECO:0000256" key="1">
    <source>
        <dbReference type="ARBA" id="ARBA00004401"/>
    </source>
</evidence>
<evidence type="ECO:0000256" key="4">
    <source>
        <dbReference type="ARBA" id="ARBA00022989"/>
    </source>
</evidence>
<dbReference type="PANTHER" id="PTHR38035:SF1">
    <property type="entry name" value="ANCILLARY SECYEG TRANSLOCON SUBUNIT"/>
    <property type="match status" value="1"/>
</dbReference>
<keyword evidence="6" id="KW-0143">Chaperone</keyword>
<keyword evidence="4 10" id="KW-1133">Transmembrane helix</keyword>
<dbReference type="OrthoDB" id="9789675at2"/>
<feature type="compositionally biased region" description="Low complexity" evidence="9">
    <location>
        <begin position="227"/>
        <end position="249"/>
    </location>
</feature>
<dbReference type="RefSeq" id="WP_119530857.1">
    <property type="nucleotide sequence ID" value="NZ_JBHSSP010000001.1"/>
</dbReference>
<evidence type="ECO:0000256" key="5">
    <source>
        <dbReference type="ARBA" id="ARBA00023136"/>
    </source>
</evidence>
<dbReference type="GO" id="GO:0044877">
    <property type="term" value="F:protein-containing complex binding"/>
    <property type="evidence" value="ECO:0007669"/>
    <property type="project" value="InterPro"/>
</dbReference>
<keyword evidence="13" id="KW-1185">Reference proteome</keyword>
<feature type="region of interest" description="Disordered" evidence="9">
    <location>
        <begin position="223"/>
        <end position="249"/>
    </location>
</feature>
<proteinExistence type="inferred from homology"/>
<evidence type="ECO:0000256" key="7">
    <source>
        <dbReference type="ARBA" id="ARBA00024197"/>
    </source>
</evidence>
<keyword evidence="2" id="KW-1003">Cell membrane</keyword>
<name>A0A3A1YPS0_9GAMM</name>